<dbReference type="Proteomes" id="UP001163846">
    <property type="component" value="Unassembled WGS sequence"/>
</dbReference>
<protein>
    <submittedName>
        <fullName evidence="2">Uncharacterized protein</fullName>
    </submittedName>
</protein>
<dbReference type="AlphaFoldDB" id="A0AA38UDE6"/>
<name>A0AA38UDE6_9AGAR</name>
<evidence type="ECO:0000256" key="1">
    <source>
        <dbReference type="SAM" id="Phobius"/>
    </source>
</evidence>
<feature type="non-terminal residue" evidence="2">
    <location>
        <position position="1"/>
    </location>
</feature>
<sequence>GIYLVTFFACIRDLLFCNSYDTFVIKPRKDIHFNMLVGAFCLLFFATLDIAAGIRLNLRVFLYLRGNTVDDFGDIAYWVNVLKMVTFVGQMITGDAILLYRCWVIYGKDFWVISAPAMMLAAELVCGCLEIYTESTFGSDMTFVVSKQFAPYIFSVVALTFSMNVIVTSLIIWRIRSIMNNTKKLFPSCTRRSPLENAGCIMLDSGVLYTGSTLIMLITYIFANNASYLVSDCVSSRIICEQ</sequence>
<comment type="caution">
    <text evidence="2">The sequence shown here is derived from an EMBL/GenBank/DDBJ whole genome shotgun (WGS) entry which is preliminary data.</text>
</comment>
<feature type="transmembrane region" description="Helical" evidence="1">
    <location>
        <begin position="75"/>
        <end position="98"/>
    </location>
</feature>
<keyword evidence="1" id="KW-0472">Membrane</keyword>
<keyword evidence="1" id="KW-0812">Transmembrane</keyword>
<feature type="transmembrane region" description="Helical" evidence="1">
    <location>
        <begin position="110"/>
        <end position="132"/>
    </location>
</feature>
<dbReference type="EMBL" id="MU806574">
    <property type="protein sequence ID" value="KAJ3834152.1"/>
    <property type="molecule type" value="Genomic_DNA"/>
</dbReference>
<evidence type="ECO:0000313" key="2">
    <source>
        <dbReference type="EMBL" id="KAJ3834152.1"/>
    </source>
</evidence>
<feature type="transmembrane region" description="Helical" evidence="1">
    <location>
        <begin position="201"/>
        <end position="222"/>
    </location>
</feature>
<gene>
    <name evidence="2" type="ORF">F5878DRAFT_545358</name>
</gene>
<feature type="transmembrane region" description="Helical" evidence="1">
    <location>
        <begin position="152"/>
        <end position="173"/>
    </location>
</feature>
<keyword evidence="1" id="KW-1133">Transmembrane helix</keyword>
<accession>A0AA38UDE6</accession>
<reference evidence="2" key="1">
    <citation type="submission" date="2022-08" db="EMBL/GenBank/DDBJ databases">
        <authorList>
            <consortium name="DOE Joint Genome Institute"/>
            <person name="Min B."/>
            <person name="Riley R."/>
            <person name="Sierra-Patev S."/>
            <person name="Naranjo-Ortiz M."/>
            <person name="Looney B."/>
            <person name="Konkel Z."/>
            <person name="Slot J.C."/>
            <person name="Sakamoto Y."/>
            <person name="Steenwyk J.L."/>
            <person name="Rokas A."/>
            <person name="Carro J."/>
            <person name="Camarero S."/>
            <person name="Ferreira P."/>
            <person name="Molpeceres G."/>
            <person name="Ruiz-Duenas F.J."/>
            <person name="Serrano A."/>
            <person name="Henrissat B."/>
            <person name="Drula E."/>
            <person name="Hughes K.W."/>
            <person name="Mata J.L."/>
            <person name="Ishikawa N.K."/>
            <person name="Vargas-Isla R."/>
            <person name="Ushijima S."/>
            <person name="Smith C.A."/>
            <person name="Ahrendt S."/>
            <person name="Andreopoulos W."/>
            <person name="He G."/>
            <person name="Labutti K."/>
            <person name="Lipzen A."/>
            <person name="Ng V."/>
            <person name="Sandor L."/>
            <person name="Barry K."/>
            <person name="Martinez A.T."/>
            <person name="Xiao Y."/>
            <person name="Gibbons J.G."/>
            <person name="Terashima K."/>
            <person name="Hibbett D.S."/>
            <person name="Grigoriev I.V."/>
        </authorList>
    </citation>
    <scope>NUCLEOTIDE SEQUENCE</scope>
    <source>
        <strain evidence="2">TFB9207</strain>
    </source>
</reference>
<proteinExistence type="predicted"/>
<evidence type="ECO:0000313" key="3">
    <source>
        <dbReference type="Proteomes" id="UP001163846"/>
    </source>
</evidence>
<keyword evidence="3" id="KW-1185">Reference proteome</keyword>
<feature type="transmembrane region" description="Helical" evidence="1">
    <location>
        <begin position="33"/>
        <end position="55"/>
    </location>
</feature>
<organism evidence="2 3">
    <name type="scientific">Lentinula raphanica</name>
    <dbReference type="NCBI Taxonomy" id="153919"/>
    <lineage>
        <taxon>Eukaryota</taxon>
        <taxon>Fungi</taxon>
        <taxon>Dikarya</taxon>
        <taxon>Basidiomycota</taxon>
        <taxon>Agaricomycotina</taxon>
        <taxon>Agaricomycetes</taxon>
        <taxon>Agaricomycetidae</taxon>
        <taxon>Agaricales</taxon>
        <taxon>Marasmiineae</taxon>
        <taxon>Omphalotaceae</taxon>
        <taxon>Lentinula</taxon>
    </lineage>
</organism>